<feature type="domain" description="Histidine kinase" evidence="8">
    <location>
        <begin position="161"/>
        <end position="374"/>
    </location>
</feature>
<reference evidence="10" key="2">
    <citation type="submission" date="2020-09" db="EMBL/GenBank/DDBJ databases">
        <authorList>
            <person name="Sun Q."/>
            <person name="Zhou Y."/>
        </authorList>
    </citation>
    <scope>NUCLEOTIDE SEQUENCE</scope>
    <source>
        <strain evidence="10">CGMCC 1.15448</strain>
    </source>
</reference>
<comment type="catalytic activity">
    <reaction evidence="1">
        <text>ATP + protein L-histidine = ADP + protein N-phospho-L-histidine.</text>
        <dbReference type="EC" id="2.7.13.3"/>
    </reaction>
</comment>
<proteinExistence type="predicted"/>
<organism evidence="10 11">
    <name type="scientific">Puia dinghuensis</name>
    <dbReference type="NCBI Taxonomy" id="1792502"/>
    <lineage>
        <taxon>Bacteria</taxon>
        <taxon>Pseudomonadati</taxon>
        <taxon>Bacteroidota</taxon>
        <taxon>Chitinophagia</taxon>
        <taxon>Chitinophagales</taxon>
        <taxon>Chitinophagaceae</taxon>
        <taxon>Puia</taxon>
    </lineage>
</organism>
<feature type="domain" description="Response regulatory" evidence="9">
    <location>
        <begin position="10"/>
        <end position="126"/>
    </location>
</feature>
<evidence type="ECO:0000256" key="2">
    <source>
        <dbReference type="ARBA" id="ARBA00012438"/>
    </source>
</evidence>
<dbReference type="InterPro" id="IPR011006">
    <property type="entry name" value="CheY-like_superfamily"/>
</dbReference>
<dbReference type="PROSITE" id="PS50110">
    <property type="entry name" value="RESPONSE_REGULATORY"/>
    <property type="match status" value="1"/>
</dbReference>
<dbReference type="InterPro" id="IPR004358">
    <property type="entry name" value="Sig_transdc_His_kin-like_C"/>
</dbReference>
<evidence type="ECO:0000256" key="5">
    <source>
        <dbReference type="ARBA" id="ARBA00022777"/>
    </source>
</evidence>
<keyword evidence="4" id="KW-0808">Transferase</keyword>
<dbReference type="PANTHER" id="PTHR43304">
    <property type="entry name" value="PHYTOCHROME-LIKE PROTEIN CPH1"/>
    <property type="match status" value="1"/>
</dbReference>
<dbReference type="SMART" id="SM00388">
    <property type="entry name" value="HisKA"/>
    <property type="match status" value="1"/>
</dbReference>
<dbReference type="InterPro" id="IPR003661">
    <property type="entry name" value="HisK_dim/P_dom"/>
</dbReference>
<dbReference type="InterPro" id="IPR003594">
    <property type="entry name" value="HATPase_dom"/>
</dbReference>
<dbReference type="GO" id="GO:0000155">
    <property type="term" value="F:phosphorelay sensor kinase activity"/>
    <property type="evidence" value="ECO:0007669"/>
    <property type="project" value="InterPro"/>
</dbReference>
<evidence type="ECO:0000256" key="3">
    <source>
        <dbReference type="ARBA" id="ARBA00022553"/>
    </source>
</evidence>
<dbReference type="EMBL" id="BMJC01000001">
    <property type="protein sequence ID" value="GGA85236.1"/>
    <property type="molecule type" value="Genomic_DNA"/>
</dbReference>
<sequence>MTPMTNKPVRILILEHDPDDIELLQRELRKGGLEYVSTLVHESRTFEKELKDYNPDIILADYTIPGFDGVAAFNIKKESCPDTPFIIVSGTIGEENAVELIKAGVTDYVLKENLFTVVTKIKRALKEATEYREKKEQAKMLENYARELERSNQELEEFAYIASHDLQEPLRMIGSFLQLLQQKYEAKLDKEANEYIYFAVDGAARMKCLIDDLLNYSRINRDQTIKPVDLSVIINEVLSNLSASINETGALITISNAPVLNADPVQMLQLFQNLIGNAIRYRKEGTRPEINIQAWKEETHWLFAIKDNGIGIESQYSEKIFVIFQQLHGKAENKGTGIGLAIAKKIVVRHGGKIWFESAPGKGTTFYFTIKSENI</sequence>
<dbReference type="SMART" id="SM00387">
    <property type="entry name" value="HATPase_c"/>
    <property type="match status" value="1"/>
</dbReference>
<evidence type="ECO:0000259" key="9">
    <source>
        <dbReference type="PROSITE" id="PS50110"/>
    </source>
</evidence>
<evidence type="ECO:0000313" key="10">
    <source>
        <dbReference type="EMBL" id="GGA85236.1"/>
    </source>
</evidence>
<evidence type="ECO:0000256" key="7">
    <source>
        <dbReference type="SAM" id="Coils"/>
    </source>
</evidence>
<dbReference type="PROSITE" id="PS50109">
    <property type="entry name" value="HIS_KIN"/>
    <property type="match status" value="1"/>
</dbReference>
<dbReference type="SUPFAM" id="SSF52172">
    <property type="entry name" value="CheY-like"/>
    <property type="match status" value="1"/>
</dbReference>
<keyword evidence="5" id="KW-0418">Kinase</keyword>
<dbReference type="EC" id="2.7.13.3" evidence="2"/>
<gene>
    <name evidence="10" type="ORF">GCM10011511_05340</name>
</gene>
<dbReference type="PRINTS" id="PR00344">
    <property type="entry name" value="BCTRLSENSOR"/>
</dbReference>
<dbReference type="Gene3D" id="3.40.50.2300">
    <property type="match status" value="1"/>
</dbReference>
<reference evidence="10" key="1">
    <citation type="journal article" date="2014" name="Int. J. Syst. Evol. Microbiol.">
        <title>Complete genome sequence of Corynebacterium casei LMG S-19264T (=DSM 44701T), isolated from a smear-ripened cheese.</title>
        <authorList>
            <consortium name="US DOE Joint Genome Institute (JGI-PGF)"/>
            <person name="Walter F."/>
            <person name="Albersmeier A."/>
            <person name="Kalinowski J."/>
            <person name="Ruckert C."/>
        </authorList>
    </citation>
    <scope>NUCLEOTIDE SEQUENCE</scope>
    <source>
        <strain evidence="10">CGMCC 1.15448</strain>
    </source>
</reference>
<dbReference type="CDD" id="cd00082">
    <property type="entry name" value="HisKA"/>
    <property type="match status" value="1"/>
</dbReference>
<accession>A0A8J2U7X4</accession>
<dbReference type="Pfam" id="PF00072">
    <property type="entry name" value="Response_reg"/>
    <property type="match status" value="1"/>
</dbReference>
<dbReference type="SMART" id="SM00448">
    <property type="entry name" value="REC"/>
    <property type="match status" value="1"/>
</dbReference>
<feature type="modified residue" description="4-aspartylphosphate" evidence="6">
    <location>
        <position position="61"/>
    </location>
</feature>
<dbReference type="Gene3D" id="3.30.565.10">
    <property type="entry name" value="Histidine kinase-like ATPase, C-terminal domain"/>
    <property type="match status" value="1"/>
</dbReference>
<name>A0A8J2U7X4_9BACT</name>
<dbReference type="CDD" id="cd00156">
    <property type="entry name" value="REC"/>
    <property type="match status" value="1"/>
</dbReference>
<dbReference type="Pfam" id="PF02518">
    <property type="entry name" value="HATPase_c"/>
    <property type="match status" value="1"/>
</dbReference>
<dbReference type="PANTHER" id="PTHR43304:SF1">
    <property type="entry name" value="PAC DOMAIN-CONTAINING PROTEIN"/>
    <property type="match status" value="1"/>
</dbReference>
<keyword evidence="7" id="KW-0175">Coiled coil</keyword>
<evidence type="ECO:0000256" key="4">
    <source>
        <dbReference type="ARBA" id="ARBA00022679"/>
    </source>
</evidence>
<evidence type="ECO:0000256" key="1">
    <source>
        <dbReference type="ARBA" id="ARBA00000085"/>
    </source>
</evidence>
<dbReference type="Proteomes" id="UP000607559">
    <property type="component" value="Unassembled WGS sequence"/>
</dbReference>
<dbReference type="FunFam" id="3.30.565.10:FF:000006">
    <property type="entry name" value="Sensor histidine kinase WalK"/>
    <property type="match status" value="1"/>
</dbReference>
<dbReference type="InterPro" id="IPR005467">
    <property type="entry name" value="His_kinase_dom"/>
</dbReference>
<dbReference type="InterPro" id="IPR052162">
    <property type="entry name" value="Sensor_kinase/Photoreceptor"/>
</dbReference>
<dbReference type="InterPro" id="IPR036890">
    <property type="entry name" value="HATPase_C_sf"/>
</dbReference>
<evidence type="ECO:0000313" key="11">
    <source>
        <dbReference type="Proteomes" id="UP000607559"/>
    </source>
</evidence>
<dbReference type="InterPro" id="IPR001789">
    <property type="entry name" value="Sig_transdc_resp-reg_receiver"/>
</dbReference>
<evidence type="ECO:0000259" key="8">
    <source>
        <dbReference type="PROSITE" id="PS50109"/>
    </source>
</evidence>
<dbReference type="Pfam" id="PF00512">
    <property type="entry name" value="HisKA"/>
    <property type="match status" value="1"/>
</dbReference>
<feature type="coiled-coil region" evidence="7">
    <location>
        <begin position="121"/>
        <end position="161"/>
    </location>
</feature>
<comment type="caution">
    <text evidence="10">The sequence shown here is derived from an EMBL/GenBank/DDBJ whole genome shotgun (WGS) entry which is preliminary data.</text>
</comment>
<evidence type="ECO:0000256" key="6">
    <source>
        <dbReference type="PROSITE-ProRule" id="PRU00169"/>
    </source>
</evidence>
<keyword evidence="11" id="KW-1185">Reference proteome</keyword>
<keyword evidence="3 6" id="KW-0597">Phosphoprotein</keyword>
<protein>
    <recommendedName>
        <fullName evidence="2">histidine kinase</fullName>
        <ecNumber evidence="2">2.7.13.3</ecNumber>
    </recommendedName>
</protein>
<dbReference type="AlphaFoldDB" id="A0A8J2U7X4"/>
<dbReference type="SUPFAM" id="SSF55874">
    <property type="entry name" value="ATPase domain of HSP90 chaperone/DNA topoisomerase II/histidine kinase"/>
    <property type="match status" value="1"/>
</dbReference>
<dbReference type="Gene3D" id="1.10.287.130">
    <property type="match status" value="1"/>
</dbReference>